<evidence type="ECO:0000313" key="3">
    <source>
        <dbReference type="Proteomes" id="UP000694930"/>
    </source>
</evidence>
<proteinExistence type="predicted"/>
<evidence type="ECO:0000313" key="4">
    <source>
        <dbReference type="RefSeq" id="XP_027773613.1"/>
    </source>
</evidence>
<dbReference type="PANTHER" id="PTHR46444">
    <property type="entry name" value="DCD (DEVELOPMENT AND CELL DEATH) DOMAIN PROTEIN-RELATED"/>
    <property type="match status" value="1"/>
</dbReference>
<feature type="compositionally biased region" description="Polar residues" evidence="1">
    <location>
        <begin position="116"/>
        <end position="128"/>
    </location>
</feature>
<dbReference type="Proteomes" id="UP000694930">
    <property type="component" value="Chromosome 6"/>
</dbReference>
<sequence length="1134" mass="128772">MKLPEKLSSERRDIPEQVDSMDMIFMCNSETKKGCYWYKVMGLPANKREMVEKVYKEMKLFLYDVDLKLMYGIYKAAENGGFSIEPKAFKSRFPSQVKNLCKLFISASKASGVQLKSETSTMDKTSLTKGRRMDKSRQPEHVRQTKWMEEPRYHSHPHLLKRDLVTTPLLPLAWPQNSLPLPAGQSHNKTWENSVYGCDTMTHNRDTSREGRLVEPHDSYRRDKLLNPDIYRGEALAEHYDYPRQDALVELHEYQLVNVEAGLQDVVNHHPYALYSANLSSQGPVYSPHPTYNPPPGLRPEYRLGSLVSEYSSTSSMPPEYQSSPNPLPAFHYHQPVYSQDPVYSPHPTYNPPSGLRPEYHLGSLLSEYSSTRGMPPEYHSSPNSLPVFHYHQPVYSQDPVYSPHPTYNPPSGLRPEYRLGSLVSEYSSTSSMPPEYQSSPNPLPAFHYHQPVYSQDPVYSPHPTYNPPSGLRPEYRLGSLVSEYSSTSSMPPEYQSSPNPLPAFHYHQPVYSQDPVYSPHPTYNPPSGLRPEYRLGSLVSEYSSTSSMPPEYQSSPNPLPAFHYHQPVYSQDPVYSPHPTYNPPSGLRPEYRLGSLVSEYSSTSSMPPEYQSSPNPLPAFHYHQPVYSQDPVYSPHPTYNPPSGLRPEYRLGSLVSEYSSTSSMPPEYQSSPNPLPAFHYHQPVYSQDPVYSPHPTYNPPSGLRPEYRLGSLVSEYSSTSSMPPEYQSSPNPLPAFHYHQPVYSQDPVYSPHPTYNPPSGLRPEYRLGSLVSEYSSTSSMPPEYQSSPNPLPAFHYHQPVYSQDPVYSPHPTYNPPSGLRPEYRLGSLVSEYSSTSSMPPEYQSSPNPLPAFHYHQPVYSQDPVYSPHPTYNPPSGLRPEYRLGSLVSEYSSTSSMPPEYQSSPNPLPAFHYHQPVYSQDPVYSPHPTYNPPSGLRPEYRLGSLVSEYSSTSSMPPEYQSSPNPLPAFHYHQPVYSQDPVYSPHPTYNPPSGLRPEYHLGSLLSEYSSTRGMPPEYHSSPNSLPVFHYHQPVYSQDPVYSPHPTYNPPPGLRPEYRLGSLLSEYSSTRGMPHECYSSPNSLPAFHYHQPVYSQDSVYSPHPTYNPPLGLRPEYRLGSLFSEYSSTRGIPHEYH</sequence>
<accession>A0ABM1VCZ5</accession>
<feature type="region of interest" description="Disordered" evidence="1">
    <location>
        <begin position="116"/>
        <end position="143"/>
    </location>
</feature>
<dbReference type="PROSITE" id="PS51222">
    <property type="entry name" value="DCD"/>
    <property type="match status" value="1"/>
</dbReference>
<dbReference type="InterPro" id="IPR013989">
    <property type="entry name" value="Dev_and_cell_death_domain"/>
</dbReference>
<feature type="compositionally biased region" description="Basic and acidic residues" evidence="1">
    <location>
        <begin position="131"/>
        <end position="143"/>
    </location>
</feature>
<dbReference type="GeneID" id="107023843"/>
<name>A0ABM1VCZ5_SOLPN</name>
<evidence type="ECO:0000259" key="2">
    <source>
        <dbReference type="PROSITE" id="PS51222"/>
    </source>
</evidence>
<reference evidence="3" key="1">
    <citation type="journal article" date="2014" name="Nat. Genet.">
        <title>The genome of the stress-tolerant wild tomato species Solanum pennellii.</title>
        <authorList>
            <person name="Bolger A."/>
            <person name="Scossa F."/>
            <person name="Bolger M.E."/>
            <person name="Lanz C."/>
            <person name="Maumus F."/>
            <person name="Tohge T."/>
            <person name="Quesneville H."/>
            <person name="Alseekh S."/>
            <person name="Sorensen I."/>
            <person name="Lichtenstein G."/>
            <person name="Fich E.A."/>
            <person name="Conte M."/>
            <person name="Keller H."/>
            <person name="Schneeberger K."/>
            <person name="Schwacke R."/>
            <person name="Ofner I."/>
            <person name="Vrebalov J."/>
            <person name="Xu Y."/>
            <person name="Osorio S."/>
            <person name="Aflitos S.A."/>
            <person name="Schijlen E."/>
            <person name="Jimenez-Gomez J.M."/>
            <person name="Ryngajllo M."/>
            <person name="Kimura S."/>
            <person name="Kumar R."/>
            <person name="Koenig D."/>
            <person name="Headland L.R."/>
            <person name="Maloof J.N."/>
            <person name="Sinha N."/>
            <person name="van Ham R.C."/>
            <person name="Lankhorst R.K."/>
            <person name="Mao L."/>
            <person name="Vogel A."/>
            <person name="Arsova B."/>
            <person name="Panstruga R."/>
            <person name="Fei Z."/>
            <person name="Rose J.K."/>
            <person name="Zamir D."/>
            <person name="Carrari F."/>
            <person name="Giovannoni J.J."/>
            <person name="Weigel D."/>
            <person name="Usadel B."/>
            <person name="Fernie A.R."/>
        </authorList>
    </citation>
    <scope>NUCLEOTIDE SEQUENCE [LARGE SCALE GENOMIC DNA]</scope>
    <source>
        <strain evidence="3">cv. LA0716</strain>
    </source>
</reference>
<evidence type="ECO:0000256" key="1">
    <source>
        <dbReference type="SAM" id="MobiDB-lite"/>
    </source>
</evidence>
<organism evidence="3 4">
    <name type="scientific">Solanum pennellii</name>
    <name type="common">Tomato</name>
    <name type="synonym">Lycopersicon pennellii</name>
    <dbReference type="NCBI Taxonomy" id="28526"/>
    <lineage>
        <taxon>Eukaryota</taxon>
        <taxon>Viridiplantae</taxon>
        <taxon>Streptophyta</taxon>
        <taxon>Embryophyta</taxon>
        <taxon>Tracheophyta</taxon>
        <taxon>Spermatophyta</taxon>
        <taxon>Magnoliopsida</taxon>
        <taxon>eudicotyledons</taxon>
        <taxon>Gunneridae</taxon>
        <taxon>Pentapetalae</taxon>
        <taxon>asterids</taxon>
        <taxon>lamiids</taxon>
        <taxon>Solanales</taxon>
        <taxon>Solanaceae</taxon>
        <taxon>Solanoideae</taxon>
        <taxon>Solaneae</taxon>
        <taxon>Solanum</taxon>
        <taxon>Solanum subgen. Lycopersicon</taxon>
    </lineage>
</organism>
<gene>
    <name evidence="4" type="primary">LOC107023843</name>
</gene>
<dbReference type="PANTHER" id="PTHR46444:SF18">
    <property type="entry name" value="DCD DOMAIN-CONTAINING PROTEIN"/>
    <property type="match status" value="1"/>
</dbReference>
<dbReference type="SMART" id="SM00767">
    <property type="entry name" value="DCD"/>
    <property type="match status" value="1"/>
</dbReference>
<protein>
    <submittedName>
        <fullName evidence="4">Adhesive plaque matrix protein-like</fullName>
    </submittedName>
</protein>
<dbReference type="Pfam" id="PF10539">
    <property type="entry name" value="Dev_Cell_Death"/>
    <property type="match status" value="1"/>
</dbReference>
<dbReference type="RefSeq" id="XP_027773613.1">
    <property type="nucleotide sequence ID" value="XM_027917812.1"/>
</dbReference>
<keyword evidence="3" id="KW-1185">Reference proteome</keyword>
<feature type="domain" description="DCD" evidence="2">
    <location>
        <begin position="18"/>
        <end position="145"/>
    </location>
</feature>
<reference evidence="4" key="2">
    <citation type="submission" date="2025-08" db="UniProtKB">
        <authorList>
            <consortium name="RefSeq"/>
        </authorList>
    </citation>
    <scope>IDENTIFICATION</scope>
</reference>